<keyword evidence="3" id="KW-1185">Reference proteome</keyword>
<reference evidence="2 3" key="1">
    <citation type="submission" date="2024-10" db="EMBL/GenBank/DDBJ databases">
        <authorList>
            <person name="Topkara A.R."/>
            <person name="Saygin H."/>
        </authorList>
    </citation>
    <scope>NUCLEOTIDE SEQUENCE [LARGE SCALE GENOMIC DNA]</scope>
    <source>
        <strain evidence="2 3">M3C6</strain>
    </source>
</reference>
<proteinExistence type="predicted"/>
<protein>
    <recommendedName>
        <fullName evidence="4">ATP-grasp domain-containing protein</fullName>
    </recommendedName>
</protein>
<name>A0ABW7AD99_9ACTN</name>
<gene>
    <name evidence="2" type="ORF">ACFLIM_13980</name>
</gene>
<dbReference type="EMBL" id="JBICRM010000007">
    <property type="protein sequence ID" value="MFG1704295.1"/>
    <property type="molecule type" value="Genomic_DNA"/>
</dbReference>
<dbReference type="SUPFAM" id="SSF56059">
    <property type="entry name" value="Glutathione synthetase ATP-binding domain-like"/>
    <property type="match status" value="1"/>
</dbReference>
<feature type="region of interest" description="Disordered" evidence="1">
    <location>
        <begin position="1"/>
        <end position="28"/>
    </location>
</feature>
<dbReference type="Proteomes" id="UP001603978">
    <property type="component" value="Unassembled WGS sequence"/>
</dbReference>
<evidence type="ECO:0000313" key="2">
    <source>
        <dbReference type="EMBL" id="MFG1704295.1"/>
    </source>
</evidence>
<evidence type="ECO:0008006" key="4">
    <source>
        <dbReference type="Google" id="ProtNLM"/>
    </source>
</evidence>
<evidence type="ECO:0000313" key="3">
    <source>
        <dbReference type="Proteomes" id="UP001603978"/>
    </source>
</evidence>
<sequence length="502" mass="53178">MTTRPESSRRRRSGTHPNGYAAARGDMSGPASLEHAGAELLAALAGRPLVTVDRFCTALRTGYTGPAPIEGLRPALAIGCYPAWEPALPGLVVAAEDRTRVRSVAERHGWPRRVRHDAARHLVKLDRPPVISTWYANPQLDELAGPGGTVAAIDAGVRATIEAKHLFDDLLRAAGVPAVARIRCVHVDRLPGLAELRRAVGTQRVVVQAGGRGTVIVSDDDGMGRAVRLLGPYRVAAFVEGWPCTVAVLGVPDGAGGVRVYVDRPAHASTGVAELGVGPLRSAGHDWSRPWPAPAAALLIECAERIAIWAWRRYGVAGLFTLDALLTPGERVYLCAIKWGHQESVSGVNQQLIGLAPFVLAHLAVLLGRRVSWLGDPQDFNHLSLLRATQPGGPFSVKVRLSHDAPVRVATGQGSGVYRLDHAGRLRWARRGAHPSDARTDEGEFLLANLPGPDVVCHPGADLATVEGVTDGGTRPFDGPGSASASTRRVAAAIRELSAPAT</sequence>
<organism evidence="2 3">
    <name type="scientific">Nonomuraea marmarensis</name>
    <dbReference type="NCBI Taxonomy" id="3351344"/>
    <lineage>
        <taxon>Bacteria</taxon>
        <taxon>Bacillati</taxon>
        <taxon>Actinomycetota</taxon>
        <taxon>Actinomycetes</taxon>
        <taxon>Streptosporangiales</taxon>
        <taxon>Streptosporangiaceae</taxon>
        <taxon>Nonomuraea</taxon>
    </lineage>
</organism>
<accession>A0ABW7AD99</accession>
<dbReference type="RefSeq" id="WP_393165204.1">
    <property type="nucleotide sequence ID" value="NZ_JBICRM010000007.1"/>
</dbReference>
<comment type="caution">
    <text evidence="2">The sequence shown here is derived from an EMBL/GenBank/DDBJ whole genome shotgun (WGS) entry which is preliminary data.</text>
</comment>
<evidence type="ECO:0000256" key="1">
    <source>
        <dbReference type="SAM" id="MobiDB-lite"/>
    </source>
</evidence>